<evidence type="ECO:0000313" key="2">
    <source>
        <dbReference type="Proteomes" id="UP000737018"/>
    </source>
</evidence>
<accession>A0A8J4QQZ8</accession>
<reference evidence="1" key="1">
    <citation type="submission" date="2020-03" db="EMBL/GenBank/DDBJ databases">
        <title>Castanea mollissima Vanexum genome sequencing.</title>
        <authorList>
            <person name="Staton M."/>
        </authorList>
    </citation>
    <scope>NUCLEOTIDE SEQUENCE</scope>
    <source>
        <tissue evidence="1">Leaf</tissue>
    </source>
</reference>
<comment type="caution">
    <text evidence="1">The sequence shown here is derived from an EMBL/GenBank/DDBJ whole genome shotgun (WGS) entry which is preliminary data.</text>
</comment>
<organism evidence="1 2">
    <name type="scientific">Castanea mollissima</name>
    <name type="common">Chinese chestnut</name>
    <dbReference type="NCBI Taxonomy" id="60419"/>
    <lineage>
        <taxon>Eukaryota</taxon>
        <taxon>Viridiplantae</taxon>
        <taxon>Streptophyta</taxon>
        <taxon>Embryophyta</taxon>
        <taxon>Tracheophyta</taxon>
        <taxon>Spermatophyta</taxon>
        <taxon>Magnoliopsida</taxon>
        <taxon>eudicotyledons</taxon>
        <taxon>Gunneridae</taxon>
        <taxon>Pentapetalae</taxon>
        <taxon>rosids</taxon>
        <taxon>fabids</taxon>
        <taxon>Fagales</taxon>
        <taxon>Fagaceae</taxon>
        <taxon>Castanea</taxon>
    </lineage>
</organism>
<name>A0A8J4QQZ8_9ROSI</name>
<protein>
    <submittedName>
        <fullName evidence="1">Uncharacterized protein</fullName>
    </submittedName>
</protein>
<gene>
    <name evidence="1" type="ORF">CMV_018703</name>
</gene>
<evidence type="ECO:0000313" key="1">
    <source>
        <dbReference type="EMBL" id="KAF3956148.1"/>
    </source>
</evidence>
<dbReference type="Proteomes" id="UP000737018">
    <property type="component" value="Unassembled WGS sequence"/>
</dbReference>
<keyword evidence="2" id="KW-1185">Reference proteome</keyword>
<dbReference type="EMBL" id="JRKL02003179">
    <property type="protein sequence ID" value="KAF3956148.1"/>
    <property type="molecule type" value="Genomic_DNA"/>
</dbReference>
<proteinExistence type="predicted"/>
<dbReference type="AlphaFoldDB" id="A0A8J4QQZ8"/>
<sequence length="80" mass="9102">MKVLSEIALQIIKKKKRKEQALRIVGLPIGPEGSVVKRIKVDTYDSASPNSWLKGGGDILWLLKLHDFRQRFSNLDRGED</sequence>